<dbReference type="SMART" id="SM00025">
    <property type="entry name" value="Pumilio"/>
    <property type="match status" value="4"/>
</dbReference>
<accession>A0AAW2JQV3</accession>
<evidence type="ECO:0000313" key="7">
    <source>
        <dbReference type="EMBL" id="KAL0296478.1"/>
    </source>
</evidence>
<protein>
    <submittedName>
        <fullName evidence="7">Pumilio18</fullName>
    </submittedName>
</protein>
<feature type="region of interest" description="Disordered" evidence="5">
    <location>
        <begin position="37"/>
        <end position="59"/>
    </location>
</feature>
<dbReference type="InterPro" id="IPR001313">
    <property type="entry name" value="Pumilio_RNA-bd_rpt"/>
</dbReference>
<dbReference type="GO" id="GO:0006417">
    <property type="term" value="P:regulation of translation"/>
    <property type="evidence" value="ECO:0007669"/>
    <property type="project" value="UniProtKB-KW"/>
</dbReference>
<evidence type="ECO:0000256" key="2">
    <source>
        <dbReference type="ARBA" id="ARBA00022845"/>
    </source>
</evidence>
<dbReference type="InterPro" id="IPR016024">
    <property type="entry name" value="ARM-type_fold"/>
</dbReference>
<dbReference type="Pfam" id="PF00806">
    <property type="entry name" value="PUF"/>
    <property type="match status" value="3"/>
</dbReference>
<keyword evidence="3" id="KW-0694">RNA-binding</keyword>
<feature type="repeat" description="Pumilio" evidence="4">
    <location>
        <begin position="432"/>
        <end position="470"/>
    </location>
</feature>
<keyword evidence="2" id="KW-0810">Translation regulation</keyword>
<dbReference type="PROSITE" id="PS50303">
    <property type="entry name" value="PUM_HD"/>
    <property type="match status" value="1"/>
</dbReference>
<dbReference type="AlphaFoldDB" id="A0AAW2JQV3"/>
<dbReference type="Gene3D" id="1.25.10.10">
    <property type="entry name" value="Leucine-rich Repeat Variant"/>
    <property type="match status" value="1"/>
</dbReference>
<feature type="repeat" description="Pumilio" evidence="4">
    <location>
        <begin position="361"/>
        <end position="396"/>
    </location>
</feature>
<evidence type="ECO:0000256" key="3">
    <source>
        <dbReference type="ARBA" id="ARBA00022884"/>
    </source>
</evidence>
<gene>
    <name evidence="7" type="ORF">Sradi_6699900</name>
</gene>
<dbReference type="PROSITE" id="PS50302">
    <property type="entry name" value="PUM"/>
    <property type="match status" value="2"/>
</dbReference>
<dbReference type="InterPro" id="IPR011989">
    <property type="entry name" value="ARM-like"/>
</dbReference>
<dbReference type="SUPFAM" id="SSF48371">
    <property type="entry name" value="ARM repeat"/>
    <property type="match status" value="1"/>
</dbReference>
<dbReference type="GO" id="GO:0003729">
    <property type="term" value="F:mRNA binding"/>
    <property type="evidence" value="ECO:0007669"/>
    <property type="project" value="TreeGrafter"/>
</dbReference>
<evidence type="ECO:0000256" key="4">
    <source>
        <dbReference type="PROSITE-ProRule" id="PRU00317"/>
    </source>
</evidence>
<evidence type="ECO:0000256" key="5">
    <source>
        <dbReference type="SAM" id="MobiDB-lite"/>
    </source>
</evidence>
<reference evidence="7" key="1">
    <citation type="submission" date="2020-06" db="EMBL/GenBank/DDBJ databases">
        <authorList>
            <person name="Li T."/>
            <person name="Hu X."/>
            <person name="Zhang T."/>
            <person name="Song X."/>
            <person name="Zhang H."/>
            <person name="Dai N."/>
            <person name="Sheng W."/>
            <person name="Hou X."/>
            <person name="Wei L."/>
        </authorList>
    </citation>
    <scope>NUCLEOTIDE SEQUENCE</scope>
    <source>
        <strain evidence="7">G02</strain>
        <tissue evidence="7">Leaf</tissue>
    </source>
</reference>
<feature type="domain" description="PUM-HD" evidence="6">
    <location>
        <begin position="151"/>
        <end position="500"/>
    </location>
</feature>
<proteinExistence type="predicted"/>
<name>A0AAW2JQV3_SESRA</name>
<comment type="caution">
    <text evidence="7">The sequence shown here is derived from an EMBL/GenBank/DDBJ whole genome shotgun (WGS) entry which is preliminary data.</text>
</comment>
<keyword evidence="1" id="KW-0677">Repeat</keyword>
<sequence>MDSSTSPTPLHPTHHDDNEVILYVGRPQLGKYGTFRQLSPTANSQSNDDNDGDASLSDDDSDTFSVFSFKTQEDRIPITTTTSKKTVPCVLGQDNSATKDSIWGCPRFFMTTSPGDNDQNLMDRQQRSNHLVHHFRRRPLPVPFPYADQRFRLMMLHKFRYPMKYGPRIPIRPPIQGGRAPFLQARPLDVNHLEEIMEGDDREQKETLVSILLHYNIFMLLLNKRLHCIYCMLVDACEGQQLDLLVVRVLSQGEYFLRAAFDEQGAISIVKLIRKVKKSSPHAMAMTRVLSNRFVDIMTHPTARDVILQCLLHFPTQPNEVLYEKAILHFQDLATHEVGCRSLNDCIAVIGGDQRVRLLNQIADVSDFLSYDPYGNYVVQNVLGLKDGDITSKITDCLENEFIRLAVRKEGSLVVEKCMKASNNGIIRVAAEIVNRPGAAFRLARNQFGNYVIQTALKKTKERGFSSFYDAIVRRLEPRRRSLRRTAGGKNVLSIMEADDQ</sequence>
<dbReference type="PANTHER" id="PTHR12537:SF137">
    <property type="entry name" value="PUMILIO HOMOLOG 16-RELATED"/>
    <property type="match status" value="1"/>
</dbReference>
<feature type="compositionally biased region" description="Acidic residues" evidence="5">
    <location>
        <begin position="48"/>
        <end position="59"/>
    </location>
</feature>
<evidence type="ECO:0000259" key="6">
    <source>
        <dbReference type="PROSITE" id="PS50303"/>
    </source>
</evidence>
<dbReference type="InterPro" id="IPR033133">
    <property type="entry name" value="PUM-HD"/>
</dbReference>
<reference evidence="7" key="2">
    <citation type="journal article" date="2024" name="Plant">
        <title>Genomic evolution and insights into agronomic trait innovations of Sesamum species.</title>
        <authorList>
            <person name="Miao H."/>
            <person name="Wang L."/>
            <person name="Qu L."/>
            <person name="Liu H."/>
            <person name="Sun Y."/>
            <person name="Le M."/>
            <person name="Wang Q."/>
            <person name="Wei S."/>
            <person name="Zheng Y."/>
            <person name="Lin W."/>
            <person name="Duan Y."/>
            <person name="Cao H."/>
            <person name="Xiong S."/>
            <person name="Wang X."/>
            <person name="Wei L."/>
            <person name="Li C."/>
            <person name="Ma Q."/>
            <person name="Ju M."/>
            <person name="Zhao R."/>
            <person name="Li G."/>
            <person name="Mu C."/>
            <person name="Tian Q."/>
            <person name="Mei H."/>
            <person name="Zhang T."/>
            <person name="Gao T."/>
            <person name="Zhang H."/>
        </authorList>
    </citation>
    <scope>NUCLEOTIDE SEQUENCE</scope>
    <source>
        <strain evidence="7">G02</strain>
    </source>
</reference>
<dbReference type="PANTHER" id="PTHR12537">
    <property type="entry name" value="RNA BINDING PROTEIN PUMILIO-RELATED"/>
    <property type="match status" value="1"/>
</dbReference>
<evidence type="ECO:0000256" key="1">
    <source>
        <dbReference type="ARBA" id="ARBA00022737"/>
    </source>
</evidence>
<organism evidence="7">
    <name type="scientific">Sesamum radiatum</name>
    <name type="common">Black benniseed</name>
    <dbReference type="NCBI Taxonomy" id="300843"/>
    <lineage>
        <taxon>Eukaryota</taxon>
        <taxon>Viridiplantae</taxon>
        <taxon>Streptophyta</taxon>
        <taxon>Embryophyta</taxon>
        <taxon>Tracheophyta</taxon>
        <taxon>Spermatophyta</taxon>
        <taxon>Magnoliopsida</taxon>
        <taxon>eudicotyledons</taxon>
        <taxon>Gunneridae</taxon>
        <taxon>Pentapetalae</taxon>
        <taxon>asterids</taxon>
        <taxon>lamiids</taxon>
        <taxon>Lamiales</taxon>
        <taxon>Pedaliaceae</taxon>
        <taxon>Sesamum</taxon>
    </lineage>
</organism>
<dbReference type="GO" id="GO:0005737">
    <property type="term" value="C:cytoplasm"/>
    <property type="evidence" value="ECO:0007669"/>
    <property type="project" value="TreeGrafter"/>
</dbReference>
<dbReference type="EMBL" id="JACGWJ010000032">
    <property type="protein sequence ID" value="KAL0296478.1"/>
    <property type="molecule type" value="Genomic_DNA"/>
</dbReference>